<gene>
    <name evidence="4" type="primary">rplO</name>
    <name evidence="8" type="ORF">A2V68_01980</name>
</gene>
<dbReference type="STRING" id="1798535.A2V68_01980"/>
<proteinExistence type="inferred from homology"/>
<dbReference type="InterPro" id="IPR036227">
    <property type="entry name" value="Ribosomal_uL15/eL18_sf"/>
</dbReference>
<dbReference type="SUPFAM" id="SSF52080">
    <property type="entry name" value="Ribosomal proteins L15p and L18e"/>
    <property type="match status" value="1"/>
</dbReference>
<dbReference type="Pfam" id="PF00828">
    <property type="entry name" value="Ribosomal_L27A"/>
    <property type="match status" value="1"/>
</dbReference>
<sequence>MRLDEITANQRKPKVHRRVGRGSGSGRGTTSGRGTKGQKARTGGNIPARFEGGQMPLMQRIPKRRGFRRPKRPKMFVINLHHLQFFLKDGKLTVQVLRDQGYLKGREVLKILGSGEAPPKVEVEVHRISASAQKAIEAAGGRVIIVKG</sequence>
<dbReference type="PANTHER" id="PTHR12934:SF11">
    <property type="entry name" value="LARGE RIBOSOMAL SUBUNIT PROTEIN UL15M"/>
    <property type="match status" value="1"/>
</dbReference>
<dbReference type="NCBIfam" id="TIGR01071">
    <property type="entry name" value="rplO_bact"/>
    <property type="match status" value="1"/>
</dbReference>
<dbReference type="InterPro" id="IPR021131">
    <property type="entry name" value="Ribosomal_uL15/eL18"/>
</dbReference>
<dbReference type="GO" id="GO:0003735">
    <property type="term" value="F:structural constituent of ribosome"/>
    <property type="evidence" value="ECO:0007669"/>
    <property type="project" value="InterPro"/>
</dbReference>
<dbReference type="GO" id="GO:0015934">
    <property type="term" value="C:large ribosomal subunit"/>
    <property type="evidence" value="ECO:0007669"/>
    <property type="project" value="InterPro"/>
</dbReference>
<keyword evidence="4" id="KW-0694">RNA-binding</keyword>
<keyword evidence="4" id="KW-0699">rRNA-binding</keyword>
<evidence type="ECO:0000313" key="8">
    <source>
        <dbReference type="EMBL" id="OGB74449.1"/>
    </source>
</evidence>
<evidence type="ECO:0000256" key="4">
    <source>
        <dbReference type="HAMAP-Rule" id="MF_01341"/>
    </source>
</evidence>
<evidence type="ECO:0000256" key="6">
    <source>
        <dbReference type="SAM" id="MobiDB-lite"/>
    </source>
</evidence>
<evidence type="ECO:0000259" key="7">
    <source>
        <dbReference type="Pfam" id="PF00828"/>
    </source>
</evidence>
<organism evidence="8 9">
    <name type="scientific">candidate division Kazan bacterium RBG_13_50_9</name>
    <dbReference type="NCBI Taxonomy" id="1798535"/>
    <lineage>
        <taxon>Bacteria</taxon>
        <taxon>Bacteria division Kazan-3B-28</taxon>
    </lineage>
</organism>
<evidence type="ECO:0000313" key="9">
    <source>
        <dbReference type="Proteomes" id="UP000176651"/>
    </source>
</evidence>
<dbReference type="Gene3D" id="3.100.10.10">
    <property type="match status" value="1"/>
</dbReference>
<feature type="region of interest" description="Disordered" evidence="6">
    <location>
        <begin position="1"/>
        <end position="56"/>
    </location>
</feature>
<comment type="subunit">
    <text evidence="4">Part of the 50S ribosomal subunit.</text>
</comment>
<feature type="compositionally biased region" description="Basic residues" evidence="6">
    <location>
        <begin position="11"/>
        <end position="20"/>
    </location>
</feature>
<keyword evidence="2 4" id="KW-0689">Ribosomal protein</keyword>
<dbReference type="PANTHER" id="PTHR12934">
    <property type="entry name" value="50S RIBOSOMAL PROTEIN L15"/>
    <property type="match status" value="1"/>
</dbReference>
<dbReference type="InterPro" id="IPR001196">
    <property type="entry name" value="Ribosomal_uL15_CS"/>
</dbReference>
<comment type="caution">
    <text evidence="8">The sequence shown here is derived from an EMBL/GenBank/DDBJ whole genome shotgun (WGS) entry which is preliminary data.</text>
</comment>
<evidence type="ECO:0000256" key="2">
    <source>
        <dbReference type="ARBA" id="ARBA00022980"/>
    </source>
</evidence>
<dbReference type="Proteomes" id="UP000176651">
    <property type="component" value="Unassembled WGS sequence"/>
</dbReference>
<evidence type="ECO:0000256" key="1">
    <source>
        <dbReference type="ARBA" id="ARBA00007320"/>
    </source>
</evidence>
<comment type="similarity">
    <text evidence="1 4 5">Belongs to the universal ribosomal protein uL15 family.</text>
</comment>
<feature type="domain" description="Large ribosomal subunit protein uL15/eL18" evidence="7">
    <location>
        <begin position="77"/>
        <end position="143"/>
    </location>
</feature>
<comment type="function">
    <text evidence="4">Binds to the 23S rRNA.</text>
</comment>
<dbReference type="AlphaFoldDB" id="A0A1F4NSW9"/>
<dbReference type="GO" id="GO:0019843">
    <property type="term" value="F:rRNA binding"/>
    <property type="evidence" value="ECO:0007669"/>
    <property type="project" value="UniProtKB-UniRule"/>
</dbReference>
<dbReference type="HAMAP" id="MF_01341">
    <property type="entry name" value="Ribosomal_uL15"/>
    <property type="match status" value="1"/>
</dbReference>
<keyword evidence="3 4" id="KW-0687">Ribonucleoprotein</keyword>
<evidence type="ECO:0000256" key="3">
    <source>
        <dbReference type="ARBA" id="ARBA00023274"/>
    </source>
</evidence>
<accession>A0A1F4NSW9</accession>
<dbReference type="InterPro" id="IPR030878">
    <property type="entry name" value="Ribosomal_uL15"/>
</dbReference>
<dbReference type="InterPro" id="IPR005749">
    <property type="entry name" value="Ribosomal_uL15_bac-type"/>
</dbReference>
<feature type="compositionally biased region" description="Gly residues" evidence="6">
    <location>
        <begin position="21"/>
        <end position="35"/>
    </location>
</feature>
<evidence type="ECO:0000256" key="5">
    <source>
        <dbReference type="RuleBase" id="RU003888"/>
    </source>
</evidence>
<protein>
    <recommendedName>
        <fullName evidence="4">Large ribosomal subunit protein uL15</fullName>
    </recommendedName>
</protein>
<dbReference type="GO" id="GO:0006412">
    <property type="term" value="P:translation"/>
    <property type="evidence" value="ECO:0007669"/>
    <property type="project" value="UniProtKB-UniRule"/>
</dbReference>
<reference evidence="8 9" key="1">
    <citation type="journal article" date="2016" name="Nat. Commun.">
        <title>Thousands of microbial genomes shed light on interconnected biogeochemical processes in an aquifer system.</title>
        <authorList>
            <person name="Anantharaman K."/>
            <person name="Brown C.T."/>
            <person name="Hug L.A."/>
            <person name="Sharon I."/>
            <person name="Castelle C.J."/>
            <person name="Probst A.J."/>
            <person name="Thomas B.C."/>
            <person name="Singh A."/>
            <person name="Wilkins M.J."/>
            <person name="Karaoz U."/>
            <person name="Brodie E.L."/>
            <person name="Williams K.H."/>
            <person name="Hubbard S.S."/>
            <person name="Banfield J.F."/>
        </authorList>
    </citation>
    <scope>NUCLEOTIDE SEQUENCE [LARGE SCALE GENOMIC DNA]</scope>
</reference>
<name>A0A1F4NSW9_UNCK3</name>
<dbReference type="PROSITE" id="PS00475">
    <property type="entry name" value="RIBOSOMAL_L15"/>
    <property type="match status" value="1"/>
</dbReference>
<dbReference type="EMBL" id="META01000002">
    <property type="protein sequence ID" value="OGB74449.1"/>
    <property type="molecule type" value="Genomic_DNA"/>
</dbReference>